<name>A0A8S3GPI4_9BILA</name>
<protein>
    <submittedName>
        <fullName evidence="1">Uncharacterized protein</fullName>
    </submittedName>
</protein>
<comment type="caution">
    <text evidence="1">The sequence shown here is derived from an EMBL/GenBank/DDBJ whole genome shotgun (WGS) entry which is preliminary data.</text>
</comment>
<proteinExistence type="predicted"/>
<dbReference type="AlphaFoldDB" id="A0A8S3GPI4"/>
<feature type="non-terminal residue" evidence="1">
    <location>
        <position position="1"/>
    </location>
</feature>
<dbReference type="EMBL" id="CAJOBH010274042">
    <property type="protein sequence ID" value="CAF5166723.1"/>
    <property type="molecule type" value="Genomic_DNA"/>
</dbReference>
<dbReference type="Proteomes" id="UP000681967">
    <property type="component" value="Unassembled WGS sequence"/>
</dbReference>
<organism evidence="1 2">
    <name type="scientific">Rotaria magnacalcarata</name>
    <dbReference type="NCBI Taxonomy" id="392030"/>
    <lineage>
        <taxon>Eukaryota</taxon>
        <taxon>Metazoa</taxon>
        <taxon>Spiralia</taxon>
        <taxon>Gnathifera</taxon>
        <taxon>Rotifera</taxon>
        <taxon>Eurotatoria</taxon>
        <taxon>Bdelloidea</taxon>
        <taxon>Philodinida</taxon>
        <taxon>Philodinidae</taxon>
        <taxon>Rotaria</taxon>
    </lineage>
</organism>
<gene>
    <name evidence="1" type="ORF">BYL167_LOCUS76143</name>
</gene>
<evidence type="ECO:0000313" key="2">
    <source>
        <dbReference type="Proteomes" id="UP000681967"/>
    </source>
</evidence>
<evidence type="ECO:0000313" key="1">
    <source>
        <dbReference type="EMBL" id="CAF5166723.1"/>
    </source>
</evidence>
<accession>A0A8S3GPI4</accession>
<sequence>VKITGQDIPTANIGGWTFNVHHKLNVQAGKYNNYLKIECQQMYDGSLVQEN</sequence>
<reference evidence="1" key="1">
    <citation type="submission" date="2021-02" db="EMBL/GenBank/DDBJ databases">
        <authorList>
            <person name="Nowell W R."/>
        </authorList>
    </citation>
    <scope>NUCLEOTIDE SEQUENCE</scope>
</reference>